<sequence length="235" mass="27103">MPQKLNSTHQFSFWQDFKEMNFKMKDGVLLNGVLFKAVNSKGLIFYLHGNAGSLENWGEVAKTYTSLHYDVFMLDYRGYGKSDGSIFSEEQLFQDNQAVYDELKKKYSENKIIVLGYSIGTGMATKIASTNHPKLLILQAPYFSLTDLMKHSYPIIPPFILQYKLATNLYIKDCKMPIVVFHGDEDEIIYYGSSLKLKALFKPQDTLITLNKQHHNGITDNENYRLSIQKILMER</sequence>
<dbReference type="GO" id="GO:0016787">
    <property type="term" value="F:hydrolase activity"/>
    <property type="evidence" value="ECO:0007669"/>
    <property type="project" value="UniProtKB-KW"/>
</dbReference>
<dbReference type="Proteomes" id="UP001304671">
    <property type="component" value="Unassembled WGS sequence"/>
</dbReference>
<proteinExistence type="predicted"/>
<name>A0ABU5QGG9_9BACT</name>
<gene>
    <name evidence="2" type="ORF">VB264_00040</name>
</gene>
<dbReference type="Gene3D" id="3.40.50.1820">
    <property type="entry name" value="alpha/beta hydrolase"/>
    <property type="match status" value="1"/>
</dbReference>
<keyword evidence="2" id="KW-0378">Hydrolase</keyword>
<keyword evidence="3" id="KW-1185">Reference proteome</keyword>
<reference evidence="2 3" key="1">
    <citation type="submission" date="2023-12" db="EMBL/GenBank/DDBJ databases">
        <title>Novel species of the genus Arcicella isolated from rivers.</title>
        <authorList>
            <person name="Lu H."/>
        </authorList>
    </citation>
    <scope>NUCLEOTIDE SEQUENCE [LARGE SCALE GENOMIC DNA]</scope>
    <source>
        <strain evidence="2 3">LMG 21963</strain>
    </source>
</reference>
<dbReference type="PANTHER" id="PTHR12277">
    <property type="entry name" value="ALPHA/BETA HYDROLASE DOMAIN-CONTAINING PROTEIN"/>
    <property type="match status" value="1"/>
</dbReference>
<dbReference type="SUPFAM" id="SSF53474">
    <property type="entry name" value="alpha/beta-Hydrolases"/>
    <property type="match status" value="1"/>
</dbReference>
<comment type="caution">
    <text evidence="2">The sequence shown here is derived from an EMBL/GenBank/DDBJ whole genome shotgun (WGS) entry which is preliminary data.</text>
</comment>
<dbReference type="PANTHER" id="PTHR12277:SF81">
    <property type="entry name" value="PROTEIN ABHD13"/>
    <property type="match status" value="1"/>
</dbReference>
<dbReference type="InterPro" id="IPR022742">
    <property type="entry name" value="Hydrolase_4"/>
</dbReference>
<protein>
    <submittedName>
        <fullName evidence="2">Alpha/beta fold hydrolase</fullName>
    </submittedName>
</protein>
<dbReference type="InterPro" id="IPR029058">
    <property type="entry name" value="AB_hydrolase_fold"/>
</dbReference>
<evidence type="ECO:0000259" key="1">
    <source>
        <dbReference type="Pfam" id="PF12146"/>
    </source>
</evidence>
<dbReference type="Pfam" id="PF12146">
    <property type="entry name" value="Hydrolase_4"/>
    <property type="match status" value="1"/>
</dbReference>
<feature type="domain" description="Serine aminopeptidase S33" evidence="1">
    <location>
        <begin position="40"/>
        <end position="153"/>
    </location>
</feature>
<evidence type="ECO:0000313" key="3">
    <source>
        <dbReference type="Proteomes" id="UP001304671"/>
    </source>
</evidence>
<dbReference type="EMBL" id="JAYFUL010000001">
    <property type="protein sequence ID" value="MEA5256151.1"/>
    <property type="molecule type" value="Genomic_DNA"/>
</dbReference>
<accession>A0ABU5QGG9</accession>
<dbReference type="RefSeq" id="WP_323245980.1">
    <property type="nucleotide sequence ID" value="NZ_JAYFUL010000001.1"/>
</dbReference>
<evidence type="ECO:0000313" key="2">
    <source>
        <dbReference type="EMBL" id="MEA5256151.1"/>
    </source>
</evidence>
<organism evidence="2 3">
    <name type="scientific">Arcicella aquatica</name>
    <dbReference type="NCBI Taxonomy" id="217141"/>
    <lineage>
        <taxon>Bacteria</taxon>
        <taxon>Pseudomonadati</taxon>
        <taxon>Bacteroidota</taxon>
        <taxon>Cytophagia</taxon>
        <taxon>Cytophagales</taxon>
        <taxon>Flectobacillaceae</taxon>
        <taxon>Arcicella</taxon>
    </lineage>
</organism>